<dbReference type="RefSeq" id="WP_218326328.1">
    <property type="nucleotide sequence ID" value="NZ_JAHUZB010000004.1"/>
</dbReference>
<dbReference type="CDD" id="cd00586">
    <property type="entry name" value="4HBT"/>
    <property type="match status" value="1"/>
</dbReference>
<dbReference type="PANTHER" id="PTHR31793">
    <property type="entry name" value="4-HYDROXYBENZOYL-COA THIOESTERASE FAMILY MEMBER"/>
    <property type="match status" value="1"/>
</dbReference>
<dbReference type="Pfam" id="PF13279">
    <property type="entry name" value="4HBT_2"/>
    <property type="match status" value="1"/>
</dbReference>
<dbReference type="EMBL" id="JAHUZB010000004">
    <property type="protein sequence ID" value="MBV7391208.1"/>
    <property type="molecule type" value="Genomic_DNA"/>
</dbReference>
<protein>
    <submittedName>
        <fullName evidence="3">Acyl-CoA thioesterase</fullName>
    </submittedName>
</protein>
<keyword evidence="4" id="KW-1185">Reference proteome</keyword>
<reference evidence="3 4" key="1">
    <citation type="submission" date="2021-06" db="EMBL/GenBank/DDBJ databases">
        <title>Enterococcus alishanensis sp. nov., a novel lactic acid bacterium isolated from fresh coffee beans.</title>
        <authorList>
            <person name="Chen Y.-S."/>
        </authorList>
    </citation>
    <scope>NUCLEOTIDE SEQUENCE [LARGE SCALE GENOMIC DNA]</scope>
    <source>
        <strain evidence="3 4">ALS3</strain>
    </source>
</reference>
<accession>A0ABS6TE85</accession>
<organism evidence="3 4">
    <name type="scientific">Enterococcus alishanensis</name>
    <dbReference type="NCBI Taxonomy" id="1303817"/>
    <lineage>
        <taxon>Bacteria</taxon>
        <taxon>Bacillati</taxon>
        <taxon>Bacillota</taxon>
        <taxon>Bacilli</taxon>
        <taxon>Lactobacillales</taxon>
        <taxon>Enterococcaceae</taxon>
        <taxon>Enterococcus</taxon>
    </lineage>
</organism>
<dbReference type="NCBIfam" id="TIGR00051">
    <property type="entry name" value="YbgC/FadM family acyl-CoA thioesterase"/>
    <property type="match status" value="1"/>
</dbReference>
<dbReference type="Proteomes" id="UP000774130">
    <property type="component" value="Unassembled WGS sequence"/>
</dbReference>
<evidence type="ECO:0000313" key="4">
    <source>
        <dbReference type="Proteomes" id="UP000774130"/>
    </source>
</evidence>
<comment type="caution">
    <text evidence="3">The sequence shown here is derived from an EMBL/GenBank/DDBJ whole genome shotgun (WGS) entry which is preliminary data.</text>
</comment>
<name>A0ABS6TE85_9ENTE</name>
<keyword evidence="2" id="KW-0378">Hydrolase</keyword>
<evidence type="ECO:0000256" key="1">
    <source>
        <dbReference type="ARBA" id="ARBA00005953"/>
    </source>
</evidence>
<sequence length="146" mass="17363">MEKYPGYPRKPFYYETDKMGIIHHSNYIRWFEEARVDVLTFLGYPFEKIEEMGIMVPVLGVSCTYKEMVYFGDEIIIQPYVSKYTGTRLNFEYQISKNDKLVTTGTSQHCFMSYETNRLVQLKKSQPELHQLFETYFDLTKNETGK</sequence>
<gene>
    <name evidence="3" type="ORF">KUA55_11000</name>
</gene>
<dbReference type="PANTHER" id="PTHR31793:SF27">
    <property type="entry name" value="NOVEL THIOESTERASE SUPERFAMILY DOMAIN AND SAPOSIN A-TYPE DOMAIN CONTAINING PROTEIN (0610012H03RIK)"/>
    <property type="match status" value="1"/>
</dbReference>
<evidence type="ECO:0000313" key="3">
    <source>
        <dbReference type="EMBL" id="MBV7391208.1"/>
    </source>
</evidence>
<dbReference type="InterPro" id="IPR006684">
    <property type="entry name" value="YbgC/YbaW"/>
</dbReference>
<dbReference type="InterPro" id="IPR050563">
    <property type="entry name" value="4-hydroxybenzoyl-CoA_TE"/>
</dbReference>
<evidence type="ECO:0000256" key="2">
    <source>
        <dbReference type="ARBA" id="ARBA00022801"/>
    </source>
</evidence>
<proteinExistence type="inferred from homology"/>
<comment type="similarity">
    <text evidence="1">Belongs to the 4-hydroxybenzoyl-CoA thioesterase family.</text>
</comment>